<dbReference type="SUPFAM" id="SSF56281">
    <property type="entry name" value="Metallo-hydrolase/oxidoreductase"/>
    <property type="match status" value="1"/>
</dbReference>
<dbReference type="RefSeq" id="WP_245827442.1">
    <property type="nucleotide sequence ID" value="NZ_FWFJ01000041.1"/>
</dbReference>
<keyword evidence="4" id="KW-0862">Zinc</keyword>
<keyword evidence="3" id="KW-0378">Hydrolase</keyword>
<dbReference type="PANTHER" id="PTHR42978">
    <property type="entry name" value="QUORUM-QUENCHING LACTONASE YTNP-RELATED-RELATED"/>
    <property type="match status" value="1"/>
</dbReference>
<protein>
    <recommendedName>
        <fullName evidence="5">Metallo-beta-lactamase domain-containing protein</fullName>
    </recommendedName>
</protein>
<sequence length="134" mass="14656">MGRICAHPTDSFTESVLPVIEAGQAEMVQPGHMLGDHVTLFPTPGHTPGHVSVRLKSGEAEAVITGDALHSAVQCWHPEWHFKYDADPERAETSRRSLLTMAAETGCTVLGSHFRLPSIGHMRADAEGFRWEDS</sequence>
<evidence type="ECO:0000259" key="5">
    <source>
        <dbReference type="Pfam" id="PF00753"/>
    </source>
</evidence>
<dbReference type="GO" id="GO:0046872">
    <property type="term" value="F:metal ion binding"/>
    <property type="evidence" value="ECO:0007669"/>
    <property type="project" value="UniProtKB-KW"/>
</dbReference>
<name>A0A1X7A2M4_9RHOB</name>
<reference evidence="7" key="1">
    <citation type="submission" date="2017-03" db="EMBL/GenBank/DDBJ databases">
        <authorList>
            <person name="Rodrigo-Torres L."/>
            <person name="Arahal R.D."/>
            <person name="Lucena T."/>
        </authorList>
    </citation>
    <scope>NUCLEOTIDE SEQUENCE [LARGE SCALE GENOMIC DNA]</scope>
    <source>
        <strain evidence="7">CECT 8370</strain>
    </source>
</reference>
<dbReference type="EMBL" id="FWFJ01000041">
    <property type="protein sequence ID" value="SLN68560.1"/>
    <property type="molecule type" value="Genomic_DNA"/>
</dbReference>
<dbReference type="InterPro" id="IPR001279">
    <property type="entry name" value="Metallo-B-lactamas"/>
</dbReference>
<evidence type="ECO:0000256" key="1">
    <source>
        <dbReference type="ARBA" id="ARBA00007749"/>
    </source>
</evidence>
<evidence type="ECO:0000256" key="2">
    <source>
        <dbReference type="ARBA" id="ARBA00022723"/>
    </source>
</evidence>
<accession>A0A1X7A2M4</accession>
<dbReference type="InterPro" id="IPR036866">
    <property type="entry name" value="RibonucZ/Hydroxyglut_hydro"/>
</dbReference>
<dbReference type="InterPro" id="IPR051013">
    <property type="entry name" value="MBL_superfamily_lactonases"/>
</dbReference>
<evidence type="ECO:0000313" key="7">
    <source>
        <dbReference type="Proteomes" id="UP000194012"/>
    </source>
</evidence>
<gene>
    <name evidence="6" type="ORF">ROG8370_03217</name>
</gene>
<evidence type="ECO:0000256" key="4">
    <source>
        <dbReference type="ARBA" id="ARBA00022833"/>
    </source>
</evidence>
<dbReference type="AlphaFoldDB" id="A0A1X7A2M4"/>
<comment type="similarity">
    <text evidence="1">Belongs to the metallo-beta-lactamase superfamily.</text>
</comment>
<dbReference type="GO" id="GO:0016787">
    <property type="term" value="F:hydrolase activity"/>
    <property type="evidence" value="ECO:0007669"/>
    <property type="project" value="UniProtKB-KW"/>
</dbReference>
<evidence type="ECO:0000313" key="6">
    <source>
        <dbReference type="EMBL" id="SLN68560.1"/>
    </source>
</evidence>
<keyword evidence="2" id="KW-0479">Metal-binding</keyword>
<organism evidence="6 7">
    <name type="scientific">Roseovarius gaetbuli</name>
    <dbReference type="NCBI Taxonomy" id="1356575"/>
    <lineage>
        <taxon>Bacteria</taxon>
        <taxon>Pseudomonadati</taxon>
        <taxon>Pseudomonadota</taxon>
        <taxon>Alphaproteobacteria</taxon>
        <taxon>Rhodobacterales</taxon>
        <taxon>Roseobacteraceae</taxon>
        <taxon>Roseovarius</taxon>
    </lineage>
</organism>
<proteinExistence type="inferred from homology"/>
<feature type="domain" description="Metallo-beta-lactamase" evidence="5">
    <location>
        <begin position="24"/>
        <end position="104"/>
    </location>
</feature>
<dbReference type="Proteomes" id="UP000194012">
    <property type="component" value="Unassembled WGS sequence"/>
</dbReference>
<dbReference type="Gene3D" id="3.60.15.10">
    <property type="entry name" value="Ribonuclease Z/Hydroxyacylglutathione hydrolase-like"/>
    <property type="match status" value="1"/>
</dbReference>
<keyword evidence="7" id="KW-1185">Reference proteome</keyword>
<evidence type="ECO:0000256" key="3">
    <source>
        <dbReference type="ARBA" id="ARBA00022801"/>
    </source>
</evidence>
<dbReference type="Pfam" id="PF00753">
    <property type="entry name" value="Lactamase_B"/>
    <property type="match status" value="1"/>
</dbReference>
<dbReference type="PANTHER" id="PTHR42978:SF6">
    <property type="entry name" value="QUORUM-QUENCHING LACTONASE YTNP-RELATED"/>
    <property type="match status" value="1"/>
</dbReference>